<evidence type="ECO:0000256" key="5">
    <source>
        <dbReference type="ARBA" id="ARBA00022944"/>
    </source>
</evidence>
<dbReference type="Gene3D" id="3.40.50.11820">
    <property type="match status" value="1"/>
</dbReference>
<name>V6Q3W1_9ENTE</name>
<dbReference type="Gene3D" id="3.40.50.2000">
    <property type="entry name" value="Glycogen Phosphorylase B"/>
    <property type="match status" value="1"/>
</dbReference>
<dbReference type="Pfam" id="PF00534">
    <property type="entry name" value="Glycos_transf_1"/>
    <property type="match status" value="1"/>
</dbReference>
<dbReference type="InterPro" id="IPR043148">
    <property type="entry name" value="TagF_C"/>
</dbReference>
<protein>
    <recommendedName>
        <fullName evidence="11">Glycosyl transferase family 1 domain-containing protein</fullName>
    </recommendedName>
</protein>
<dbReference type="InterPro" id="IPR007554">
    <property type="entry name" value="Glycerophosphate_synth"/>
</dbReference>
<feature type="domain" description="GW" evidence="8">
    <location>
        <begin position="856"/>
        <end position="901"/>
    </location>
</feature>
<keyword evidence="4" id="KW-0808">Transferase</keyword>
<dbReference type="AlphaFoldDB" id="V6Q3W1"/>
<evidence type="ECO:0000313" key="9">
    <source>
        <dbReference type="EMBL" id="EST89437.1"/>
    </source>
</evidence>
<dbReference type="PANTHER" id="PTHR37316">
    <property type="entry name" value="TEICHOIC ACID GLYCEROL-PHOSPHATE PRIMASE"/>
    <property type="match status" value="1"/>
</dbReference>
<feature type="domain" description="GW" evidence="8">
    <location>
        <begin position="676"/>
        <end position="712"/>
    </location>
</feature>
<dbReference type="CDD" id="cd03811">
    <property type="entry name" value="GT4_GT28_WabH-like"/>
    <property type="match status" value="1"/>
</dbReference>
<evidence type="ECO:0000256" key="2">
    <source>
        <dbReference type="ARBA" id="ARBA00010488"/>
    </source>
</evidence>
<evidence type="ECO:0000256" key="3">
    <source>
        <dbReference type="ARBA" id="ARBA00022475"/>
    </source>
</evidence>
<proteinExistence type="inferred from homology"/>
<sequence length="1166" mass="136453">MGLKGIVRKVIGPVYQAQRSQVTKSAQKYREFLKQPICKKTILYEVRDGKSITDSPKAIFDYFLQHEGDKGWQHIWSVVSTPELKKIMSQYEHYPNITFVERGSTDYLKWLAQAEYLINNATFPAFFLVRDEQTYINTWHGTPLKKMGLDINQPMNISRNVIRNFHMADYLISPNAHTTKMYLDAYRLRGGFNGEVLESGYPRIDKMFNTTRIDLSKQFNKFDLILKTDKKILLYAPTWKGTSINAARDDIIQLENEVMSLHKGLHNDYQILIKVHPFLYRRASDSVKLQPFLVPDVLDTNEVLAGTDILITDYSSIFFDFLVTNKPIIFYAWDEDIYEASRGSYFNKETLPGPICYRIDTVIQTILEETYREADILQRYRNYQQRFVLHEDGHATERYISHIFKKDLVMTPVTEANEKIKLLFYPGGMSNNGITSSFLNLVKNIDYEKYDVTCLLGLETSQDQLNNVKQIPKEVHLLYRDNVSLLTLKEQYQSEWIQWKGLNEKSRQNFPLDGFYFEMRRVLGKKKYDIAIDFSGYSLFWTRYILAVTSQRHVVYLHSDMMADQHREVNGKKIHYLNLKGMFSAYPKFDKLISVSPVLNEVNKQSFPHISQDKFMSLPNALDLEKLFRYPTLMNENKYEIVEERGLYRFKTSLKTCLVHEDLDNLNCTFRYNVPQQPVKVTKIAKTTLLDEHFFKILVNNDYLGWVQEKLLEELPDEVIRHTTDPVLVKIVTDNHVRLYNKPYNLAGNHVIFEGKLKGLIFEADEQVETFQAQSLPLKINGETIGWVNHESTLAYRFYQQKKMRWIGKIITSVNHLQYRSKIKEIKKIKNDCVYSRTILKSLAKQQIRLYSDYTQESKYEELSIEKDQYMESFVKAALDTKTFYNVKINQKKGWINQDEILYQLIEENPTVLLYEEPFQGMFEKTNNEVYPVIRKRYYTNDKVTYLLEDKQEVSSESGRLSLTYGTYNNQGKYVPYPVFTEEPQFITVGRLSPEKNQKLLIRAFSLFRESKGVGKLWLIGDGPLKRSLEEFVYKLGLQEHVIFTGHIANPYPFMEKADCFVLTSYYEGQPIVLLEALSLGMKVISTDNPGSAYVLKHGEYGAIVPTDDVEQLFLAMQSIVVNSNEKIKFNPREYNNETMEQFEKFIAQQIKEQSDEKTGYNIRNI</sequence>
<dbReference type="Pfam" id="PF04464">
    <property type="entry name" value="Glyphos_transf"/>
    <property type="match status" value="1"/>
</dbReference>
<feature type="domain" description="Glycosyl transferase family 1" evidence="7">
    <location>
        <begin position="980"/>
        <end position="1127"/>
    </location>
</feature>
<dbReference type="PATRIC" id="fig|1408226.3.peg.1530"/>
<evidence type="ECO:0000259" key="8">
    <source>
        <dbReference type="Pfam" id="PF13457"/>
    </source>
</evidence>
<comment type="caution">
    <text evidence="9">The sequence shown here is derived from an EMBL/GenBank/DDBJ whole genome shotgun (WGS) entry which is preliminary data.</text>
</comment>
<dbReference type="GO" id="GO:0005886">
    <property type="term" value="C:plasma membrane"/>
    <property type="evidence" value="ECO:0007669"/>
    <property type="project" value="UniProtKB-SubCell"/>
</dbReference>
<dbReference type="eggNOG" id="COG1887">
    <property type="taxonomic scope" value="Bacteria"/>
</dbReference>
<keyword evidence="10" id="KW-1185">Reference proteome</keyword>
<evidence type="ECO:0000256" key="4">
    <source>
        <dbReference type="ARBA" id="ARBA00022679"/>
    </source>
</evidence>
<evidence type="ECO:0000256" key="1">
    <source>
        <dbReference type="ARBA" id="ARBA00004202"/>
    </source>
</evidence>
<evidence type="ECO:0000259" key="7">
    <source>
        <dbReference type="Pfam" id="PF00534"/>
    </source>
</evidence>
<dbReference type="Pfam" id="PF13457">
    <property type="entry name" value="GW"/>
    <property type="match status" value="3"/>
</dbReference>
<reference evidence="9 10" key="1">
    <citation type="journal article" date="2013" name="Genome Announc.">
        <title>High-Quality Draft Genome Sequence of Vagococcus lutrae Strain LBD1, Isolated from the Largemouth Bass Micropterus salmoides.</title>
        <authorList>
            <person name="Lebreton F."/>
            <person name="Valentino M.D."/>
            <person name="Duncan L.B."/>
            <person name="Zeng Q."/>
            <person name="Manson McGuire A."/>
            <person name="Earl A.M."/>
            <person name="Gilmore M.S."/>
        </authorList>
    </citation>
    <scope>NUCLEOTIDE SEQUENCE [LARGE SCALE GENOMIC DNA]</scope>
    <source>
        <strain evidence="9 10">LBD1</strain>
    </source>
</reference>
<gene>
    <name evidence="9" type="ORF">T233_01573</name>
</gene>
<dbReference type="InterPro" id="IPR025987">
    <property type="entry name" value="GW_dom"/>
</dbReference>
<dbReference type="SUPFAM" id="SSF53756">
    <property type="entry name" value="UDP-Glycosyltransferase/glycogen phosphorylase"/>
    <property type="match status" value="3"/>
</dbReference>
<dbReference type="InterPro" id="IPR043149">
    <property type="entry name" value="TagF_N"/>
</dbReference>
<accession>V6Q3W1</accession>
<dbReference type="GO" id="GO:0019350">
    <property type="term" value="P:teichoic acid biosynthetic process"/>
    <property type="evidence" value="ECO:0007669"/>
    <property type="project" value="UniProtKB-KW"/>
</dbReference>
<organism evidence="9 10">
    <name type="scientific">Vagococcus lutrae LBD1</name>
    <dbReference type="NCBI Taxonomy" id="1408226"/>
    <lineage>
        <taxon>Bacteria</taxon>
        <taxon>Bacillati</taxon>
        <taxon>Bacillota</taxon>
        <taxon>Bacilli</taxon>
        <taxon>Lactobacillales</taxon>
        <taxon>Enterococcaceae</taxon>
        <taxon>Vagococcus</taxon>
    </lineage>
</organism>
<dbReference type="InterPro" id="IPR051612">
    <property type="entry name" value="Teichoic_Acid_Biosynth"/>
</dbReference>
<dbReference type="Proteomes" id="UP000018126">
    <property type="component" value="Unassembled WGS sequence"/>
</dbReference>
<keyword evidence="6" id="KW-0472">Membrane</keyword>
<evidence type="ECO:0008006" key="11">
    <source>
        <dbReference type="Google" id="ProtNLM"/>
    </source>
</evidence>
<dbReference type="eggNOG" id="COG0438">
    <property type="taxonomic scope" value="Bacteria"/>
</dbReference>
<dbReference type="RefSeq" id="WP_023606878.1">
    <property type="nucleotide sequence ID" value="NZ_AYSH01000019.1"/>
</dbReference>
<comment type="subcellular location">
    <subcellularLocation>
        <location evidence="1">Cell membrane</location>
        <topology evidence="1">Peripheral membrane protein</topology>
    </subcellularLocation>
</comment>
<keyword evidence="5" id="KW-0777">Teichoic acid biosynthesis</keyword>
<dbReference type="GO" id="GO:0016757">
    <property type="term" value="F:glycosyltransferase activity"/>
    <property type="evidence" value="ECO:0007669"/>
    <property type="project" value="InterPro"/>
</dbReference>
<evidence type="ECO:0000256" key="6">
    <source>
        <dbReference type="ARBA" id="ARBA00023136"/>
    </source>
</evidence>
<comment type="similarity">
    <text evidence="2">Belongs to the CDP-glycerol glycerophosphotransferase family.</text>
</comment>
<dbReference type="InterPro" id="IPR001296">
    <property type="entry name" value="Glyco_trans_1"/>
</dbReference>
<dbReference type="GO" id="GO:0047355">
    <property type="term" value="F:CDP-glycerol glycerophosphotransferase activity"/>
    <property type="evidence" value="ECO:0007669"/>
    <property type="project" value="InterPro"/>
</dbReference>
<dbReference type="EMBL" id="AYSH01000019">
    <property type="protein sequence ID" value="EST89437.1"/>
    <property type="molecule type" value="Genomic_DNA"/>
</dbReference>
<dbReference type="Gene3D" id="3.40.50.12580">
    <property type="match status" value="1"/>
</dbReference>
<keyword evidence="3" id="KW-1003">Cell membrane</keyword>
<dbReference type="PANTHER" id="PTHR37316:SF3">
    <property type="entry name" value="TEICHOIC ACID GLYCEROL-PHOSPHATE TRANSFERASE"/>
    <property type="match status" value="1"/>
</dbReference>
<dbReference type="STRING" id="1408226.T233_01573"/>
<feature type="domain" description="GW" evidence="8">
    <location>
        <begin position="731"/>
        <end position="791"/>
    </location>
</feature>
<evidence type="ECO:0000313" key="10">
    <source>
        <dbReference type="Proteomes" id="UP000018126"/>
    </source>
</evidence>